<feature type="signal peptide" evidence="2">
    <location>
        <begin position="1"/>
        <end position="32"/>
    </location>
</feature>
<evidence type="ECO:0000313" key="5">
    <source>
        <dbReference type="Proteomes" id="UP000510927"/>
    </source>
</evidence>
<dbReference type="InterPro" id="IPR051715">
    <property type="entry name" value="Intimin-Invasin_domain"/>
</dbReference>
<dbReference type="InterPro" id="IPR015217">
    <property type="entry name" value="Invasin_dom_3"/>
</dbReference>
<dbReference type="InterPro" id="IPR003535">
    <property type="entry name" value="Intimin/invasin_bac"/>
</dbReference>
<protein>
    <submittedName>
        <fullName evidence="4">Inverse autotransporter beta domain-containing protein</fullName>
    </submittedName>
</protein>
<feature type="domain" description="Big-1" evidence="3">
    <location>
        <begin position="445"/>
        <end position="538"/>
    </location>
</feature>
<comment type="similarity">
    <text evidence="1">Belongs to the intimin/invasin family.</text>
</comment>
<gene>
    <name evidence="4" type="ORF">HVY52_17955</name>
</gene>
<sequence length="1107" mass="119479">MNENTFRHRPLTRAVAFLCIAAQVLFPVAATASGPLRTAEPVTQPLADDDARLAGLASQAGSMLSSGVSGNQAADMARGYATGAAQAAFQEWLSQWGTARVTLSADEHFTLKGSALDLLLPWYDTPENIIFTQHSIHRTDDRNQLNTGAGWRHFMPDYMTGVNLFFDHDLTRYHSRMGLGGEYWRDYLKLGANGYLRLTGWRDAPELDNDYEARPANGWDVRAEGYLPAYPQLGAKLMYEQYYGDEVALFGRDHRQQDPHAFTAGLSYTPVPLVSLSAEQRQGKGGENDTRFGLNLSYTPGVSLARQLDPDAVAYRRSLSGSRHDLVERNNNIVLEYRKKELVKLQLNDPVTGKGGEQKALVASLQSKYALKTLQTDAATLTAAGGVISTTDSQVTVTLPEYRYTATPDTDNTYRVAVTAEDVKGNRSNREESTVVVQAPQLSAEDSEVTSDKTTLKPDGVDKAVLTFRAQDAEGNAVSGLAVNASFTVPDGMAILLSDTFTETETKGTYTAELKGSTPGEVSVMPLVDGKDAAKASVTVVLSDVEPVAEHSTIALSSAATRAEQAGQHFRAGEQVFVTVMLKDAQQHPVSGQKALLQGETVSVEGMSAADGADWQEEDGGAYRRVYIAQGAKEGHRATLTLTGGSKTTNPYTIEPGDVNISNSTLSGNPEVIAADGQEEAVITYTALDSYKNVIDNLEVKASVDLPMGMTIDLPDFTESAVKGTYTTTLKGVMEGEVSIMPQVDGQNAARDAVKVTLKITPDEEHSTISLENSYSSGDTMLLKATLRDKNGNALTGMAESLKKNAEVSVEHATLQQNWTESSENSGEYIAEFAAGEEGTDLKASLKWRTWNEEKVLTYYITPAEPAYMEGTITAGEKNDFPAIGDEKFPTTGFEGATFTLNSDNFSAGGGVGHYALKVTCGSDTTKACGWVTATADGSDVVVTFRSSTVVPVADRNVKITATPGAGSNSTTVLTYEFVIKKWFQPDIIPEGAFHNLATSCSERDGQIPLHDELSLRGLSVTKDNPAVREVGSLWTEWGTDLQKSSLVKNAPAIWGAQISGTEEEHLASGLEIIGATIHWETYPGSIIKIKYPSSLDKQLSRVCVYR</sequence>
<feature type="chain" id="PRO_5034461981" evidence="2">
    <location>
        <begin position="33"/>
        <end position="1107"/>
    </location>
</feature>
<dbReference type="Gene3D" id="2.60.40.10">
    <property type="entry name" value="Immunoglobulins"/>
    <property type="match status" value="4"/>
</dbReference>
<dbReference type="Pfam" id="PF09134">
    <property type="entry name" value="Invasin_D3"/>
    <property type="match status" value="2"/>
</dbReference>
<evidence type="ECO:0000313" key="4">
    <source>
        <dbReference type="EMBL" id="QLN01586.1"/>
    </source>
</evidence>
<dbReference type="InterPro" id="IPR013783">
    <property type="entry name" value="Ig-like_fold"/>
</dbReference>
<dbReference type="Gene3D" id="2.60.40.1080">
    <property type="match status" value="1"/>
</dbReference>
<dbReference type="SUPFAM" id="SSF49373">
    <property type="entry name" value="Invasin/intimin cell-adhesion fragments"/>
    <property type="match status" value="2"/>
</dbReference>
<dbReference type="PRINTS" id="PR01369">
    <property type="entry name" value="INTIMIN"/>
</dbReference>
<evidence type="ECO:0000256" key="2">
    <source>
        <dbReference type="SAM" id="SignalP"/>
    </source>
</evidence>
<dbReference type="InterPro" id="IPR008964">
    <property type="entry name" value="Invasin/intimin_cell_adhesion"/>
</dbReference>
<dbReference type="Gene3D" id="2.40.160.160">
    <property type="entry name" value="Inverse autotransporter, beta-domain"/>
    <property type="match status" value="1"/>
</dbReference>
<dbReference type="EMBL" id="CP055675">
    <property type="protein sequence ID" value="QLN01586.1"/>
    <property type="molecule type" value="Genomic_DNA"/>
</dbReference>
<dbReference type="FunFam" id="2.40.160.160:FF:000001">
    <property type="entry name" value="Intimin-like inverse autotransporter SinH"/>
    <property type="match status" value="1"/>
</dbReference>
<dbReference type="RefSeq" id="WP_181202800.1">
    <property type="nucleotide sequence ID" value="NZ_CP055675.1"/>
</dbReference>
<dbReference type="GO" id="GO:0009279">
    <property type="term" value="C:cell outer membrane"/>
    <property type="evidence" value="ECO:0007669"/>
    <property type="project" value="TreeGrafter"/>
</dbReference>
<name>A0A8E4IM92_ESCFE</name>
<dbReference type="PANTHER" id="PTHR39576">
    <property type="entry name" value="ATTACHING AND EFFACING PROTEIN HOMOLOG-RELATED-RELATED"/>
    <property type="match status" value="1"/>
</dbReference>
<organism evidence="4 5">
    <name type="scientific">Escherichia fergusonii</name>
    <dbReference type="NCBI Taxonomy" id="564"/>
    <lineage>
        <taxon>Bacteria</taxon>
        <taxon>Pseudomonadati</taxon>
        <taxon>Pseudomonadota</taxon>
        <taxon>Gammaproteobacteria</taxon>
        <taxon>Enterobacterales</taxon>
        <taxon>Enterobacteriaceae</taxon>
        <taxon>Escherichia</taxon>
    </lineage>
</organism>
<dbReference type="PANTHER" id="PTHR39576:SF2">
    <property type="entry name" value="ATTACHING AND EFFACING PROTEIN HOMOLOG-RELATED"/>
    <property type="match status" value="1"/>
</dbReference>
<dbReference type="InterPro" id="IPR024519">
    <property type="entry name" value="IAT_beta"/>
</dbReference>
<accession>A0A8E4IM92</accession>
<proteinExistence type="inferred from homology"/>
<dbReference type="AlphaFoldDB" id="A0A8E4IM92"/>
<dbReference type="Proteomes" id="UP000510927">
    <property type="component" value="Chromosome"/>
</dbReference>
<evidence type="ECO:0000256" key="1">
    <source>
        <dbReference type="ARBA" id="ARBA00010116"/>
    </source>
</evidence>
<keyword evidence="2" id="KW-0732">Signal</keyword>
<reference evidence="4 5" key="1">
    <citation type="submission" date="2020-06" db="EMBL/GenBank/DDBJ databases">
        <title>REHAB project genomes.</title>
        <authorList>
            <person name="Shaw L.P."/>
        </authorList>
    </citation>
    <scope>NUCLEOTIDE SEQUENCE [LARGE SCALE GENOMIC DNA]</scope>
    <source>
        <strain evidence="4 5">RHB28-C13</strain>
    </source>
</reference>
<dbReference type="GO" id="GO:0007155">
    <property type="term" value="P:cell adhesion"/>
    <property type="evidence" value="ECO:0007669"/>
    <property type="project" value="InterPro"/>
</dbReference>
<dbReference type="SMART" id="SM00634">
    <property type="entry name" value="BID_1"/>
    <property type="match status" value="2"/>
</dbReference>
<evidence type="ECO:0000259" key="3">
    <source>
        <dbReference type="SMART" id="SM00634"/>
    </source>
</evidence>
<dbReference type="Pfam" id="PF11924">
    <property type="entry name" value="IAT_beta"/>
    <property type="match status" value="1"/>
</dbReference>
<dbReference type="InterPro" id="IPR038177">
    <property type="entry name" value="IAT_beta_sf"/>
</dbReference>
<dbReference type="InterPro" id="IPR003344">
    <property type="entry name" value="Big_1_dom"/>
</dbReference>
<feature type="domain" description="Big-1" evidence="3">
    <location>
        <begin position="662"/>
        <end position="754"/>
    </location>
</feature>